<sequence>MKDLSKYFAVIFFALLSLTFSQSKDFTKEPGYVDFGELSDFDFEESVTEVYLEENLLKMVAKLSKESEPEVADLIGGLKMIRVNAFEISDKNEAKILAKIEDINKKLENKDWLRIIRVKSKSETVYVYVKNGSDDKFHGLVVLAFDKPGEAAFVNIVGDINLEAIGKLNTKFNIPALGKIDSSSVDSKNNKGDKK</sequence>
<gene>
    <name evidence="1" type="ORF">ASZ90_004384</name>
</gene>
<name>A0A0W8FY83_9ZZZZ</name>
<dbReference type="AlphaFoldDB" id="A0A0W8FY83"/>
<evidence type="ECO:0000313" key="1">
    <source>
        <dbReference type="EMBL" id="KUG25788.1"/>
    </source>
</evidence>
<comment type="caution">
    <text evidence="1">The sequence shown here is derived from an EMBL/GenBank/DDBJ whole genome shotgun (WGS) entry which is preliminary data.</text>
</comment>
<organism evidence="1">
    <name type="scientific">hydrocarbon metagenome</name>
    <dbReference type="NCBI Taxonomy" id="938273"/>
    <lineage>
        <taxon>unclassified sequences</taxon>
        <taxon>metagenomes</taxon>
        <taxon>ecological metagenomes</taxon>
    </lineage>
</organism>
<accession>A0A0W8FY83</accession>
<dbReference type="Pfam" id="PF14060">
    <property type="entry name" value="DUF4252"/>
    <property type="match status" value="1"/>
</dbReference>
<evidence type="ECO:0008006" key="2">
    <source>
        <dbReference type="Google" id="ProtNLM"/>
    </source>
</evidence>
<proteinExistence type="predicted"/>
<dbReference type="InterPro" id="IPR025348">
    <property type="entry name" value="DUF4252"/>
</dbReference>
<dbReference type="EMBL" id="LNQE01000600">
    <property type="protein sequence ID" value="KUG25788.1"/>
    <property type="molecule type" value="Genomic_DNA"/>
</dbReference>
<reference evidence="1" key="1">
    <citation type="journal article" date="2015" name="Proc. Natl. Acad. Sci. U.S.A.">
        <title>Networks of energetic and metabolic interactions define dynamics in microbial communities.</title>
        <authorList>
            <person name="Embree M."/>
            <person name="Liu J.K."/>
            <person name="Al-Bassam M.M."/>
            <person name="Zengler K."/>
        </authorList>
    </citation>
    <scope>NUCLEOTIDE SEQUENCE</scope>
</reference>
<protein>
    <recommendedName>
        <fullName evidence="2">DUF4252 domain-containing protein</fullName>
    </recommendedName>
</protein>